<dbReference type="InterPro" id="IPR011701">
    <property type="entry name" value="MFS"/>
</dbReference>
<dbReference type="PANTHER" id="PTHR23521:SF3">
    <property type="entry name" value="MFS TRANSPORTER"/>
    <property type="match status" value="1"/>
</dbReference>
<feature type="transmembrane region" description="Helical" evidence="4">
    <location>
        <begin position="74"/>
        <end position="91"/>
    </location>
</feature>
<feature type="transmembrane region" description="Helical" evidence="4">
    <location>
        <begin position="160"/>
        <end position="183"/>
    </location>
</feature>
<evidence type="ECO:0000256" key="2">
    <source>
        <dbReference type="ARBA" id="ARBA00022989"/>
    </source>
</evidence>
<dbReference type="AlphaFoldDB" id="A0A9X1RNN8"/>
<comment type="caution">
    <text evidence="6">The sequence shown here is derived from an EMBL/GenBank/DDBJ whole genome shotgun (WGS) entry which is preliminary data.</text>
</comment>
<feature type="transmembrane region" description="Helical" evidence="4">
    <location>
        <begin position="323"/>
        <end position="346"/>
    </location>
</feature>
<feature type="transmembrane region" description="Helical" evidence="4">
    <location>
        <begin position="43"/>
        <end position="65"/>
    </location>
</feature>
<dbReference type="InterPro" id="IPR047200">
    <property type="entry name" value="MFS_YcaD-like"/>
</dbReference>
<accession>A0A9X1RNN8</accession>
<evidence type="ECO:0000313" key="7">
    <source>
        <dbReference type="Proteomes" id="UP001139308"/>
    </source>
</evidence>
<feature type="transmembrane region" description="Helical" evidence="4">
    <location>
        <begin position="358"/>
        <end position="376"/>
    </location>
</feature>
<dbReference type="PROSITE" id="PS50850">
    <property type="entry name" value="MFS"/>
    <property type="match status" value="1"/>
</dbReference>
<reference evidence="6" key="1">
    <citation type="submission" date="2022-01" db="EMBL/GenBank/DDBJ databases">
        <title>Genome sequence and assembly of Parabukholderia sp. RG36.</title>
        <authorList>
            <person name="Chhetri G."/>
        </authorList>
    </citation>
    <scope>NUCLEOTIDE SEQUENCE</scope>
    <source>
        <strain evidence="6">RG36</strain>
    </source>
</reference>
<feature type="transmembrane region" description="Helical" evidence="4">
    <location>
        <begin position="271"/>
        <end position="289"/>
    </location>
</feature>
<feature type="transmembrane region" description="Helical" evidence="4">
    <location>
        <begin position="132"/>
        <end position="154"/>
    </location>
</feature>
<dbReference type="InterPro" id="IPR020846">
    <property type="entry name" value="MFS_dom"/>
</dbReference>
<evidence type="ECO:0000256" key="3">
    <source>
        <dbReference type="ARBA" id="ARBA00023136"/>
    </source>
</evidence>
<evidence type="ECO:0000256" key="4">
    <source>
        <dbReference type="SAM" id="Phobius"/>
    </source>
</evidence>
<dbReference type="EMBL" id="JAKLJA010000017">
    <property type="protein sequence ID" value="MCG5075661.1"/>
    <property type="molecule type" value="Genomic_DNA"/>
</dbReference>
<dbReference type="SUPFAM" id="SSF103473">
    <property type="entry name" value="MFS general substrate transporter"/>
    <property type="match status" value="1"/>
</dbReference>
<keyword evidence="2 4" id="KW-1133">Transmembrane helix</keyword>
<dbReference type="GO" id="GO:0005886">
    <property type="term" value="C:plasma membrane"/>
    <property type="evidence" value="ECO:0007669"/>
    <property type="project" value="TreeGrafter"/>
</dbReference>
<feature type="domain" description="Major facilitator superfamily (MFS) profile" evidence="5">
    <location>
        <begin position="8"/>
        <end position="387"/>
    </location>
</feature>
<feature type="transmembrane region" description="Helical" evidence="4">
    <location>
        <begin position="97"/>
        <end position="120"/>
    </location>
</feature>
<dbReference type="Proteomes" id="UP001139308">
    <property type="component" value="Unassembled WGS sequence"/>
</dbReference>
<keyword evidence="3 4" id="KW-0472">Membrane</keyword>
<evidence type="ECO:0000313" key="6">
    <source>
        <dbReference type="EMBL" id="MCG5075661.1"/>
    </source>
</evidence>
<feature type="transmembrane region" description="Helical" evidence="4">
    <location>
        <begin position="204"/>
        <end position="228"/>
    </location>
</feature>
<feature type="transmembrane region" description="Helical" evidence="4">
    <location>
        <begin position="295"/>
        <end position="316"/>
    </location>
</feature>
<dbReference type="InterPro" id="IPR036259">
    <property type="entry name" value="MFS_trans_sf"/>
</dbReference>
<dbReference type="GO" id="GO:0022857">
    <property type="term" value="F:transmembrane transporter activity"/>
    <property type="evidence" value="ECO:0007669"/>
    <property type="project" value="InterPro"/>
</dbReference>
<name>A0A9X1RNN8_9BURK</name>
<dbReference type="Pfam" id="PF07690">
    <property type="entry name" value="MFS_1"/>
    <property type="match status" value="1"/>
</dbReference>
<sequence>MKTVLTRDFLALILSVAVVGLGSGATLPLTALALTDAGYGTAIVGLLTAAQAFGGLLVVPATAWISTRFGSRQVIVGSVLAVAIATVLMQFCSNLWLWALLRMACGAALMLLFTIGEAWVNELADDTNRGRVVAIYATTFTLFQMSGPVLVSQIAGFTAWRFAICGAIFLIALPTLAAIRTNAQTTDLHEPHGSWRHVLPKMPALIVATGFFALFDTLALALSLLPLFAMGHGIDSETAVLFASVVLLGDTTMQFPIGWLADRLGRERVHALMGVLVAVLLPLLPLAIATPWLRWPLLFVLGAAAGSIYTLAIVACGERFEGVALVSTSALVSASWSAASFGGPIVTGALMERAGHDTMLWVLLACALMFLGTLRWERARGIGGVRA</sequence>
<dbReference type="Gene3D" id="1.20.1250.20">
    <property type="entry name" value="MFS general substrate transporter like domains"/>
    <property type="match status" value="1"/>
</dbReference>
<organism evidence="6 7">
    <name type="scientific">Paraburkholderia tagetis</name>
    <dbReference type="NCBI Taxonomy" id="2913261"/>
    <lineage>
        <taxon>Bacteria</taxon>
        <taxon>Pseudomonadati</taxon>
        <taxon>Pseudomonadota</taxon>
        <taxon>Betaproteobacteria</taxon>
        <taxon>Burkholderiales</taxon>
        <taxon>Burkholderiaceae</taxon>
        <taxon>Paraburkholderia</taxon>
    </lineage>
</organism>
<protein>
    <submittedName>
        <fullName evidence="6">MFS transporter</fullName>
    </submittedName>
</protein>
<evidence type="ECO:0000259" key="5">
    <source>
        <dbReference type="PROSITE" id="PS50850"/>
    </source>
</evidence>
<proteinExistence type="predicted"/>
<gene>
    <name evidence="6" type="ORF">L5014_20170</name>
</gene>
<dbReference type="PANTHER" id="PTHR23521">
    <property type="entry name" value="TRANSPORTER MFS SUPERFAMILY"/>
    <property type="match status" value="1"/>
</dbReference>
<keyword evidence="1 4" id="KW-0812">Transmembrane</keyword>
<dbReference type="CDD" id="cd17477">
    <property type="entry name" value="MFS_YcaD_like"/>
    <property type="match status" value="1"/>
</dbReference>
<keyword evidence="7" id="KW-1185">Reference proteome</keyword>
<dbReference type="RefSeq" id="WP_238465511.1">
    <property type="nucleotide sequence ID" value="NZ_JAKLJA010000017.1"/>
</dbReference>
<feature type="transmembrane region" description="Helical" evidence="4">
    <location>
        <begin position="240"/>
        <end position="259"/>
    </location>
</feature>
<evidence type="ECO:0000256" key="1">
    <source>
        <dbReference type="ARBA" id="ARBA00022692"/>
    </source>
</evidence>